<feature type="non-terminal residue" evidence="1">
    <location>
        <position position="96"/>
    </location>
</feature>
<protein>
    <submittedName>
        <fullName evidence="1">4153_t:CDS:1</fullName>
    </submittedName>
</protein>
<reference evidence="1" key="1">
    <citation type="submission" date="2021-06" db="EMBL/GenBank/DDBJ databases">
        <authorList>
            <person name="Kallberg Y."/>
            <person name="Tangrot J."/>
            <person name="Rosling A."/>
        </authorList>
    </citation>
    <scope>NUCLEOTIDE SEQUENCE</scope>
    <source>
        <strain evidence="1">MA461A</strain>
    </source>
</reference>
<gene>
    <name evidence="1" type="ORF">RPERSI_LOCUS31291</name>
</gene>
<accession>A0ACA9SJ98</accession>
<dbReference type="EMBL" id="CAJVQC010125658">
    <property type="protein sequence ID" value="CAG8840078.1"/>
    <property type="molecule type" value="Genomic_DNA"/>
</dbReference>
<name>A0ACA9SJ98_9GLOM</name>
<keyword evidence="2" id="KW-1185">Reference proteome</keyword>
<sequence>MSWIPAFTEKVASPVSIAEKLKFKHANLTPQSPPPKPITISIVGAGQRGSLYAQFADIEPQWAKVVAVAEPVEHRRNAMAELYKIPKENIFTDWKE</sequence>
<evidence type="ECO:0000313" key="2">
    <source>
        <dbReference type="Proteomes" id="UP000789920"/>
    </source>
</evidence>
<comment type="caution">
    <text evidence="1">The sequence shown here is derived from an EMBL/GenBank/DDBJ whole genome shotgun (WGS) entry which is preliminary data.</text>
</comment>
<organism evidence="1 2">
    <name type="scientific">Racocetra persica</name>
    <dbReference type="NCBI Taxonomy" id="160502"/>
    <lineage>
        <taxon>Eukaryota</taxon>
        <taxon>Fungi</taxon>
        <taxon>Fungi incertae sedis</taxon>
        <taxon>Mucoromycota</taxon>
        <taxon>Glomeromycotina</taxon>
        <taxon>Glomeromycetes</taxon>
        <taxon>Diversisporales</taxon>
        <taxon>Gigasporaceae</taxon>
        <taxon>Racocetra</taxon>
    </lineage>
</organism>
<dbReference type="Proteomes" id="UP000789920">
    <property type="component" value="Unassembled WGS sequence"/>
</dbReference>
<proteinExistence type="predicted"/>
<evidence type="ECO:0000313" key="1">
    <source>
        <dbReference type="EMBL" id="CAG8840078.1"/>
    </source>
</evidence>